<evidence type="ECO:0000259" key="4">
    <source>
        <dbReference type="Pfam" id="PF00542"/>
    </source>
</evidence>
<dbReference type="GO" id="GO:1990904">
    <property type="term" value="C:ribonucleoprotein complex"/>
    <property type="evidence" value="ECO:0007669"/>
    <property type="project" value="UniProtKB-KW"/>
</dbReference>
<evidence type="ECO:0000256" key="3">
    <source>
        <dbReference type="ARBA" id="ARBA00023274"/>
    </source>
</evidence>
<dbReference type="OrthoDB" id="250175at2759"/>
<dbReference type="Proteomes" id="UP000188354">
    <property type="component" value="Chromosome LG16"/>
</dbReference>
<keyword evidence="2" id="KW-0689">Ribosomal protein</keyword>
<dbReference type="PANTHER" id="PTHR45987:SF11">
    <property type="entry name" value="OS07G0626100 PROTEIN"/>
    <property type="match status" value="1"/>
</dbReference>
<evidence type="ECO:0000313" key="5">
    <source>
        <dbReference type="EMBL" id="OIV95966.1"/>
    </source>
</evidence>
<protein>
    <recommendedName>
        <fullName evidence="4">Large ribosomal subunit protein bL12 C-terminal domain-containing protein</fullName>
    </recommendedName>
</protein>
<dbReference type="GO" id="GO:0003729">
    <property type="term" value="F:mRNA binding"/>
    <property type="evidence" value="ECO:0007669"/>
    <property type="project" value="TreeGrafter"/>
</dbReference>
<proteinExistence type="inferred from homology"/>
<dbReference type="Gene3D" id="3.30.1390.10">
    <property type="match status" value="1"/>
</dbReference>
<dbReference type="KEGG" id="lang:109328819"/>
<dbReference type="InterPro" id="IPR000206">
    <property type="entry name" value="Ribosomal_bL12"/>
</dbReference>
<name>A0A4P1QVS9_LUPAN</name>
<evidence type="ECO:0000256" key="1">
    <source>
        <dbReference type="ARBA" id="ARBA00007197"/>
    </source>
</evidence>
<dbReference type="SUPFAM" id="SSF54736">
    <property type="entry name" value="ClpS-like"/>
    <property type="match status" value="1"/>
</dbReference>
<evidence type="ECO:0000256" key="2">
    <source>
        <dbReference type="ARBA" id="ARBA00022980"/>
    </source>
</evidence>
<sequence length="163" mass="18010">MFHLTPKPKFRSFQNLLQLANRSFSTETRTQKLDRIADDLISLNRFERHDFSILWSLKLGLNRYTSPNATGFAAAGPSAAADGAPAAAEAKEKTVFDIKLEKYDASAKIKIIKEVRSFTDLGLKEAKDLVEKVPCVLKKGLTKEDADSILEKLKALGATVALE</sequence>
<comment type="similarity">
    <text evidence="1">Belongs to the bacterial ribosomal protein bL12 family.</text>
</comment>
<dbReference type="Pfam" id="PF00542">
    <property type="entry name" value="Ribosomal_L12"/>
    <property type="match status" value="1"/>
</dbReference>
<organism evidence="5 6">
    <name type="scientific">Lupinus angustifolius</name>
    <name type="common">Narrow-leaved blue lupine</name>
    <dbReference type="NCBI Taxonomy" id="3871"/>
    <lineage>
        <taxon>Eukaryota</taxon>
        <taxon>Viridiplantae</taxon>
        <taxon>Streptophyta</taxon>
        <taxon>Embryophyta</taxon>
        <taxon>Tracheophyta</taxon>
        <taxon>Spermatophyta</taxon>
        <taxon>Magnoliopsida</taxon>
        <taxon>eudicotyledons</taxon>
        <taxon>Gunneridae</taxon>
        <taxon>Pentapetalae</taxon>
        <taxon>rosids</taxon>
        <taxon>fabids</taxon>
        <taxon>Fabales</taxon>
        <taxon>Fabaceae</taxon>
        <taxon>Papilionoideae</taxon>
        <taxon>50 kb inversion clade</taxon>
        <taxon>genistoids sensu lato</taxon>
        <taxon>core genistoids</taxon>
        <taxon>Genisteae</taxon>
        <taxon>Lupinus</taxon>
    </lineage>
</organism>
<keyword evidence="3" id="KW-0687">Ribonucleoprotein</keyword>
<dbReference type="InterPro" id="IPR013823">
    <property type="entry name" value="Ribosomal_bL12_C"/>
</dbReference>
<feature type="domain" description="Large ribosomal subunit protein bL12 C-terminal" evidence="4">
    <location>
        <begin position="96"/>
        <end position="162"/>
    </location>
</feature>
<dbReference type="Gramene" id="OIV95966">
    <property type="protein sequence ID" value="OIV95966"/>
    <property type="gene ID" value="TanjilG_27070"/>
</dbReference>
<dbReference type="STRING" id="3871.A0A4P1QVS9"/>
<dbReference type="GO" id="GO:0005840">
    <property type="term" value="C:ribosome"/>
    <property type="evidence" value="ECO:0007669"/>
    <property type="project" value="UniProtKB-KW"/>
</dbReference>
<dbReference type="FunFam" id="3.30.1390.10:FF:000001">
    <property type="entry name" value="50S ribosomal protein L7/L12"/>
    <property type="match status" value="1"/>
</dbReference>
<dbReference type="InterPro" id="IPR014719">
    <property type="entry name" value="Ribosomal_bL12_C/ClpS-like"/>
</dbReference>
<dbReference type="GO" id="GO:0003735">
    <property type="term" value="F:structural constituent of ribosome"/>
    <property type="evidence" value="ECO:0007669"/>
    <property type="project" value="InterPro"/>
</dbReference>
<keyword evidence="6" id="KW-1185">Reference proteome</keyword>
<accession>A0A4P1QVS9</accession>
<dbReference type="GO" id="GO:0006412">
    <property type="term" value="P:translation"/>
    <property type="evidence" value="ECO:0007669"/>
    <property type="project" value="InterPro"/>
</dbReference>
<dbReference type="EMBL" id="CM007376">
    <property type="protein sequence ID" value="OIV95966.1"/>
    <property type="molecule type" value="Genomic_DNA"/>
</dbReference>
<dbReference type="CDD" id="cd00387">
    <property type="entry name" value="Ribosomal_L7_L12"/>
    <property type="match status" value="1"/>
</dbReference>
<gene>
    <name evidence="5" type="ORF">TanjilG_27070</name>
</gene>
<dbReference type="PANTHER" id="PTHR45987">
    <property type="entry name" value="39S RIBOSOMAL PROTEIN L12"/>
    <property type="match status" value="1"/>
</dbReference>
<dbReference type="AlphaFoldDB" id="A0A4P1QVS9"/>
<evidence type="ECO:0000313" key="6">
    <source>
        <dbReference type="Proteomes" id="UP000188354"/>
    </source>
</evidence>
<reference evidence="5 6" key="1">
    <citation type="journal article" date="2017" name="Plant Biotechnol. J.">
        <title>A comprehensive draft genome sequence for lupin (Lupinus angustifolius), an emerging health food: insights into plant-microbe interactions and legume evolution.</title>
        <authorList>
            <person name="Hane J.K."/>
            <person name="Ming Y."/>
            <person name="Kamphuis L.G."/>
            <person name="Nelson M.N."/>
            <person name="Garg G."/>
            <person name="Atkins C.A."/>
            <person name="Bayer P.E."/>
            <person name="Bravo A."/>
            <person name="Bringans S."/>
            <person name="Cannon S."/>
            <person name="Edwards D."/>
            <person name="Foley R."/>
            <person name="Gao L.L."/>
            <person name="Harrison M.J."/>
            <person name="Huang W."/>
            <person name="Hurgobin B."/>
            <person name="Li S."/>
            <person name="Liu C.W."/>
            <person name="McGrath A."/>
            <person name="Morahan G."/>
            <person name="Murray J."/>
            <person name="Weller J."/>
            <person name="Jian J."/>
            <person name="Singh K.B."/>
        </authorList>
    </citation>
    <scope>NUCLEOTIDE SEQUENCE [LARGE SCALE GENOMIC DNA]</scope>
    <source>
        <strain evidence="6">cv. Tanjil</strain>
        <tissue evidence="5">Whole plant</tissue>
    </source>
</reference>